<evidence type="ECO:0000256" key="3">
    <source>
        <dbReference type="SAM" id="MobiDB-lite"/>
    </source>
</evidence>
<dbReference type="RefSeq" id="WP_307041936.1">
    <property type="nucleotide sequence ID" value="NZ_JAUSYA010000001.1"/>
</dbReference>
<feature type="region of interest" description="Disordered" evidence="3">
    <location>
        <begin position="1"/>
        <end position="24"/>
    </location>
</feature>
<dbReference type="EMBL" id="JAUSYA010000001">
    <property type="protein sequence ID" value="MDQ0683147.1"/>
    <property type="molecule type" value="Genomic_DNA"/>
</dbReference>
<feature type="compositionally biased region" description="Low complexity" evidence="3">
    <location>
        <begin position="1"/>
        <end position="22"/>
    </location>
</feature>
<gene>
    <name evidence="4" type="ORF">QFZ56_002110</name>
</gene>
<reference evidence="4 5" key="1">
    <citation type="submission" date="2023-07" db="EMBL/GenBank/DDBJ databases">
        <title>Comparative genomics of wheat-associated soil bacteria to identify genetic determinants of phenazine resistance.</title>
        <authorList>
            <person name="Mouncey N."/>
        </authorList>
    </citation>
    <scope>NUCLEOTIDE SEQUENCE [LARGE SCALE GENOMIC DNA]</scope>
    <source>
        <strain evidence="4 5">W4I19-2</strain>
    </source>
</reference>
<accession>A0ABU0PXQ0</accession>
<keyword evidence="5" id="KW-1185">Reference proteome</keyword>
<dbReference type="Pfam" id="PF02515">
    <property type="entry name" value="CoA_transf_3"/>
    <property type="match status" value="1"/>
</dbReference>
<dbReference type="SUPFAM" id="SSF89796">
    <property type="entry name" value="CoA-transferase family III (CaiB/BaiF)"/>
    <property type="match status" value="1"/>
</dbReference>
<dbReference type="Proteomes" id="UP001243364">
    <property type="component" value="Unassembled WGS sequence"/>
</dbReference>
<dbReference type="InterPro" id="IPR050509">
    <property type="entry name" value="CoA-transferase_III"/>
</dbReference>
<name>A0ABU0PXQ0_STRAH</name>
<dbReference type="InterPro" id="IPR003673">
    <property type="entry name" value="CoA-Trfase_fam_III"/>
</dbReference>
<evidence type="ECO:0000313" key="4">
    <source>
        <dbReference type="EMBL" id="MDQ0683147.1"/>
    </source>
</evidence>
<keyword evidence="2" id="KW-0808">Transferase</keyword>
<comment type="caution">
    <text evidence="4">The sequence shown here is derived from an EMBL/GenBank/DDBJ whole genome shotgun (WGS) entry which is preliminary data.</text>
</comment>
<organism evidence="4 5">
    <name type="scientific">Streptomyces achromogenes</name>
    <dbReference type="NCBI Taxonomy" id="67255"/>
    <lineage>
        <taxon>Bacteria</taxon>
        <taxon>Bacillati</taxon>
        <taxon>Actinomycetota</taxon>
        <taxon>Actinomycetes</taxon>
        <taxon>Kitasatosporales</taxon>
        <taxon>Streptomycetaceae</taxon>
        <taxon>Streptomyces</taxon>
    </lineage>
</organism>
<evidence type="ECO:0000256" key="1">
    <source>
        <dbReference type="ARBA" id="ARBA00008383"/>
    </source>
</evidence>
<evidence type="ECO:0000313" key="5">
    <source>
        <dbReference type="Proteomes" id="UP001243364"/>
    </source>
</evidence>
<dbReference type="InterPro" id="IPR023606">
    <property type="entry name" value="CoA-Trfase_III_dom_1_sf"/>
</dbReference>
<comment type="similarity">
    <text evidence="1">Belongs to the CoA-transferase III family.</text>
</comment>
<protein>
    <submittedName>
        <fullName evidence="4">Crotonobetainyl-CoA:carnitine CoA-transferase CaiB-like acyl-CoA transferase</fullName>
    </submittedName>
</protein>
<dbReference type="PANTHER" id="PTHR48228">
    <property type="entry name" value="SUCCINYL-COA--D-CITRAMALATE COA-TRANSFERASE"/>
    <property type="match status" value="1"/>
</dbReference>
<evidence type="ECO:0000256" key="2">
    <source>
        <dbReference type="ARBA" id="ARBA00022679"/>
    </source>
</evidence>
<dbReference type="InterPro" id="IPR044855">
    <property type="entry name" value="CoA-Trfase_III_dom3_sf"/>
</dbReference>
<dbReference type="Gene3D" id="3.40.50.10540">
    <property type="entry name" value="Crotonobetainyl-coa:carnitine coa-transferase, domain 1"/>
    <property type="match status" value="1"/>
</dbReference>
<dbReference type="Gene3D" id="3.30.1540.10">
    <property type="entry name" value="formyl-coa transferase, domain 3"/>
    <property type="match status" value="1"/>
</dbReference>
<dbReference type="PANTHER" id="PTHR48228:SF6">
    <property type="entry name" value="L-CARNITINE COA-TRANSFERASE"/>
    <property type="match status" value="1"/>
</dbReference>
<sequence>MTEPRTTAPPTAARVTTAPPVAGQTAQTAPLHGVRVLDLATLFAGPLAATLLGDFGADVVKVEHPDRPDPSRGHGPSKDGVGLWWKLLGRNKRTITLNLSTPGGRDTLLRLAATADVIIENFRPGTLEKWDLGWAELSAANPRLVLARVTAFGQFGPYAHRPGFGTLAEAMSGFASITGEPDAPPTLPPFGLADSIAGLATAYAVMTALTARDRTGEGQVVDMAIIEPILTVLGPQPLWYDQLGYVQARTGNRSANNAPRNTYRTADGDWVAVSTSAQSIAERVMRLVGRPELIDEPWFATGAERAAHTDVLDEAVGSWIARHTRADVLAAFEKAEAAIAPVQDVRDVLADPQYQALDTVTAVDDPELGRIRMQNVLFRLSATPGAIRWAGRPHGADTDAVLTELGLTADELTTLREAGAL</sequence>
<proteinExistence type="inferred from homology"/>